<name>A0A7S3SY14_EMIHU</name>
<dbReference type="EMBL" id="HBIR01037138">
    <property type="protein sequence ID" value="CAE0568435.1"/>
    <property type="molecule type" value="Transcribed_RNA"/>
</dbReference>
<sequence>MPATAVALVDVGLALGRPDGGDRRVEVGINVPWEPTQDVGIVAGVVRLEVEHEADGISGAGALRQVASESLRGERRWHNKPEQQQQQRLPQHRPEPERVEGKALSPRPHHASLWRPSWQQGAAAGDEQKKSRRGQRLRGWVRRARRFCERRLRSAASSAAAE</sequence>
<evidence type="ECO:0000256" key="1">
    <source>
        <dbReference type="SAM" id="MobiDB-lite"/>
    </source>
</evidence>
<dbReference type="AlphaFoldDB" id="A0A7S3SY14"/>
<gene>
    <name evidence="2" type="ORF">EHUX00137_LOCUS29001</name>
</gene>
<proteinExistence type="predicted"/>
<accession>A0A7S3SY14</accession>
<feature type="compositionally biased region" description="Basic and acidic residues" evidence="1">
    <location>
        <begin position="92"/>
        <end position="101"/>
    </location>
</feature>
<feature type="compositionally biased region" description="Basic and acidic residues" evidence="1">
    <location>
        <begin position="71"/>
        <end position="81"/>
    </location>
</feature>
<organism evidence="2">
    <name type="scientific">Emiliania huxleyi</name>
    <name type="common">Coccolithophore</name>
    <name type="synonym">Pontosphaera huxleyi</name>
    <dbReference type="NCBI Taxonomy" id="2903"/>
    <lineage>
        <taxon>Eukaryota</taxon>
        <taxon>Haptista</taxon>
        <taxon>Haptophyta</taxon>
        <taxon>Prymnesiophyceae</taxon>
        <taxon>Isochrysidales</taxon>
        <taxon>Noelaerhabdaceae</taxon>
        <taxon>Emiliania</taxon>
    </lineage>
</organism>
<protein>
    <submittedName>
        <fullName evidence="2">Uncharacterized protein</fullName>
    </submittedName>
</protein>
<evidence type="ECO:0000313" key="2">
    <source>
        <dbReference type="EMBL" id="CAE0568435.1"/>
    </source>
</evidence>
<feature type="region of interest" description="Disordered" evidence="1">
    <location>
        <begin position="68"/>
        <end position="138"/>
    </location>
</feature>
<reference evidence="2" key="1">
    <citation type="submission" date="2021-01" db="EMBL/GenBank/DDBJ databases">
        <authorList>
            <person name="Corre E."/>
            <person name="Pelletier E."/>
            <person name="Niang G."/>
            <person name="Scheremetjew M."/>
            <person name="Finn R."/>
            <person name="Kale V."/>
            <person name="Holt S."/>
            <person name="Cochrane G."/>
            <person name="Meng A."/>
            <person name="Brown T."/>
            <person name="Cohen L."/>
        </authorList>
    </citation>
    <scope>NUCLEOTIDE SEQUENCE</scope>
    <source>
        <strain evidence="2">379</strain>
    </source>
</reference>